<name>W4QPW4_HALA3</name>
<dbReference type="PANTHER" id="PTHR32089:SF112">
    <property type="entry name" value="LYSOZYME-LIKE PROTEIN-RELATED"/>
    <property type="match status" value="1"/>
</dbReference>
<dbReference type="GO" id="GO:0004888">
    <property type="term" value="F:transmembrane signaling receptor activity"/>
    <property type="evidence" value="ECO:0007669"/>
    <property type="project" value="InterPro"/>
</dbReference>
<evidence type="ECO:0000256" key="4">
    <source>
        <dbReference type="ARBA" id="ARBA00023224"/>
    </source>
</evidence>
<accession>W4QPW4</accession>
<evidence type="ECO:0000259" key="9">
    <source>
        <dbReference type="PROSITE" id="PS50111"/>
    </source>
</evidence>
<comment type="subcellular location">
    <subcellularLocation>
        <location evidence="1">Cell membrane</location>
    </subcellularLocation>
</comment>
<keyword evidence="7" id="KW-0175">Coiled coil</keyword>
<dbReference type="CDD" id="cd11386">
    <property type="entry name" value="MCP_signal"/>
    <property type="match status" value="1"/>
</dbReference>
<keyword evidence="8" id="KW-0812">Transmembrane</keyword>
<dbReference type="GO" id="GO:0007165">
    <property type="term" value="P:signal transduction"/>
    <property type="evidence" value="ECO:0007669"/>
    <property type="project" value="UniProtKB-KW"/>
</dbReference>
<dbReference type="GO" id="GO:0005886">
    <property type="term" value="C:plasma membrane"/>
    <property type="evidence" value="ECO:0007669"/>
    <property type="project" value="UniProtKB-SubCell"/>
</dbReference>
<feature type="domain" description="HAMP" evidence="10">
    <location>
        <begin position="203"/>
        <end position="257"/>
    </location>
</feature>
<evidence type="ECO:0000256" key="7">
    <source>
        <dbReference type="SAM" id="Coils"/>
    </source>
</evidence>
<evidence type="ECO:0000256" key="3">
    <source>
        <dbReference type="ARBA" id="ARBA00023136"/>
    </source>
</evidence>
<evidence type="ECO:0000256" key="1">
    <source>
        <dbReference type="ARBA" id="ARBA00004236"/>
    </source>
</evidence>
<feature type="coiled-coil region" evidence="7">
    <location>
        <begin position="347"/>
        <end position="377"/>
    </location>
</feature>
<dbReference type="STRING" id="1236973.JCM9157_724"/>
<reference evidence="11 12" key="1">
    <citation type="journal article" date="2014" name="Genome Announc.">
        <title>Draft Genome Sequences of Three Alkaliphilic Bacillus Strains, Bacillus wakoensis JCM 9140T, Bacillus akibai JCM 9157T, and Bacillus hemicellulosilyticus JCM 9152T.</title>
        <authorList>
            <person name="Yuki M."/>
            <person name="Oshima K."/>
            <person name="Suda W."/>
            <person name="Oshida Y."/>
            <person name="Kitamura K."/>
            <person name="Iida T."/>
            <person name="Hattori M."/>
            <person name="Ohkuma M."/>
        </authorList>
    </citation>
    <scope>NUCLEOTIDE SEQUENCE [LARGE SCALE GENOMIC DNA]</scope>
    <source>
        <strain evidence="11 12">JCM 9157</strain>
    </source>
</reference>
<keyword evidence="4 6" id="KW-0807">Transducer</keyword>
<feature type="domain" description="Methyl-accepting transducer" evidence="9">
    <location>
        <begin position="276"/>
        <end position="512"/>
    </location>
</feature>
<feature type="transmembrane region" description="Helical" evidence="8">
    <location>
        <begin position="7"/>
        <end position="29"/>
    </location>
</feature>
<organism evidence="11 12">
    <name type="scientific">Halalkalibacter akibai (strain ATCC 43226 / DSM 21942 / CIP 109018 / JCM 9157 / 1139)</name>
    <name type="common">Bacillus akibai</name>
    <dbReference type="NCBI Taxonomy" id="1236973"/>
    <lineage>
        <taxon>Bacteria</taxon>
        <taxon>Bacillati</taxon>
        <taxon>Bacillota</taxon>
        <taxon>Bacilli</taxon>
        <taxon>Bacillales</taxon>
        <taxon>Bacillaceae</taxon>
        <taxon>Halalkalibacter</taxon>
    </lineage>
</organism>
<dbReference type="InterPro" id="IPR003660">
    <property type="entry name" value="HAMP_dom"/>
</dbReference>
<evidence type="ECO:0008006" key="13">
    <source>
        <dbReference type="Google" id="ProtNLM"/>
    </source>
</evidence>
<dbReference type="GO" id="GO:0006935">
    <property type="term" value="P:chemotaxis"/>
    <property type="evidence" value="ECO:0007669"/>
    <property type="project" value="InterPro"/>
</dbReference>
<dbReference type="Gene3D" id="6.10.340.10">
    <property type="match status" value="1"/>
</dbReference>
<evidence type="ECO:0000313" key="11">
    <source>
        <dbReference type="EMBL" id="GAE33703.1"/>
    </source>
</evidence>
<dbReference type="PROSITE" id="PS50885">
    <property type="entry name" value="HAMP"/>
    <property type="match status" value="1"/>
</dbReference>
<evidence type="ECO:0000256" key="8">
    <source>
        <dbReference type="SAM" id="Phobius"/>
    </source>
</evidence>
<dbReference type="PANTHER" id="PTHR32089">
    <property type="entry name" value="METHYL-ACCEPTING CHEMOTAXIS PROTEIN MCPB"/>
    <property type="match status" value="1"/>
</dbReference>
<keyword evidence="12" id="KW-1185">Reference proteome</keyword>
<feature type="transmembrane region" description="Helical" evidence="8">
    <location>
        <begin position="181"/>
        <end position="201"/>
    </location>
</feature>
<proteinExistence type="inferred from homology"/>
<evidence type="ECO:0000256" key="6">
    <source>
        <dbReference type="PROSITE-ProRule" id="PRU00284"/>
    </source>
</evidence>
<dbReference type="Pfam" id="PF00015">
    <property type="entry name" value="MCPsignal"/>
    <property type="match status" value="1"/>
</dbReference>
<dbReference type="PROSITE" id="PS50111">
    <property type="entry name" value="CHEMOTAXIS_TRANSDUC_2"/>
    <property type="match status" value="1"/>
</dbReference>
<gene>
    <name evidence="11" type="ORF">JCM9157_724</name>
</gene>
<dbReference type="eggNOG" id="COG0840">
    <property type="taxonomic scope" value="Bacteria"/>
</dbReference>
<evidence type="ECO:0000256" key="2">
    <source>
        <dbReference type="ARBA" id="ARBA00022475"/>
    </source>
</evidence>
<keyword evidence="8" id="KW-1133">Transmembrane helix</keyword>
<comment type="caution">
    <text evidence="11">The sequence shown here is derived from an EMBL/GenBank/DDBJ whole genome shotgun (WGS) entry which is preliminary data.</text>
</comment>
<evidence type="ECO:0000259" key="10">
    <source>
        <dbReference type="PROSITE" id="PS50885"/>
    </source>
</evidence>
<dbReference type="CDD" id="cd06225">
    <property type="entry name" value="HAMP"/>
    <property type="match status" value="1"/>
</dbReference>
<dbReference type="Pfam" id="PF00672">
    <property type="entry name" value="HAMP"/>
    <property type="match status" value="1"/>
</dbReference>
<dbReference type="SUPFAM" id="SSF58104">
    <property type="entry name" value="Methyl-accepting chemotaxis protein (MCP) signaling domain"/>
    <property type="match status" value="1"/>
</dbReference>
<evidence type="ECO:0000256" key="5">
    <source>
        <dbReference type="ARBA" id="ARBA00029447"/>
    </source>
</evidence>
<dbReference type="AlphaFoldDB" id="W4QPW4"/>
<dbReference type="EMBL" id="BAUV01000003">
    <property type="protein sequence ID" value="GAE33703.1"/>
    <property type="molecule type" value="Genomic_DNA"/>
</dbReference>
<dbReference type="PRINTS" id="PR00260">
    <property type="entry name" value="CHEMTRNSDUCR"/>
</dbReference>
<evidence type="ECO:0000313" key="12">
    <source>
        <dbReference type="Proteomes" id="UP000018896"/>
    </source>
</evidence>
<dbReference type="RefSeq" id="WP_052012920.1">
    <property type="nucleotide sequence ID" value="NZ_BAUV01000003.1"/>
</dbReference>
<dbReference type="OrthoDB" id="107771at2"/>
<protein>
    <recommendedName>
        <fullName evidence="13">Chemotaxis protein</fullName>
    </recommendedName>
</protein>
<dbReference type="SMART" id="SM00304">
    <property type="entry name" value="HAMP"/>
    <property type="match status" value="1"/>
</dbReference>
<keyword evidence="2" id="KW-1003">Cell membrane</keyword>
<keyword evidence="3 8" id="KW-0472">Membrane</keyword>
<dbReference type="InterPro" id="IPR004089">
    <property type="entry name" value="MCPsignal_dom"/>
</dbReference>
<dbReference type="InterPro" id="IPR004090">
    <property type="entry name" value="Chemotax_Me-accpt_rcpt"/>
</dbReference>
<sequence>MSIKKKLLLGFGVVLIVTVVAFISNYIALQTVTQSYKNLAELEVKKLRLAQEIQFEDLVLSNSVRGIIINPSNTEELQRYDQAAIQIENKIDEVLPLLKNERAIEIFDNLTLYNDQLVSLETEMIQLSSRDPEQTIAIYDGEYAEVREIFSSSLEEFKQIQMGIMNTQVEKDVSMIQTRSLTGIVSLVLAIAIGVFIAIFISNKTTKPIIEVTEKLKELSSNEGDLTVRLNVSSQDEIGQLSGAFNEMISTIQSLIREVSQTSDEVASSAEQLSASSEQNSLATQQISESILDISTKSEKQGQLTEENSTVMNELASGIQRIAHSAARVSESAQETTTETLNGNTAIKSSVEQMNTIQQVVKKAEEQTKALDSLTDEIGQISIVITGIADQTNLLALNAAIEAARAGESGKGFAVVADEVRKLAEESRKSASQITQLIERIQINTSETVEFMVEGTTEVENGIVAVNRAGQAFAEISKAIQAVSEQIHEISASSEEIHNGAEQVSGSFKELAHISRETASSSQTVAASSEEQFASIEEISSSSKNLAQMSEKLQLLIGKFKI</sequence>
<dbReference type="Proteomes" id="UP000018896">
    <property type="component" value="Unassembled WGS sequence"/>
</dbReference>
<dbReference type="SMART" id="SM00283">
    <property type="entry name" value="MA"/>
    <property type="match status" value="1"/>
</dbReference>
<comment type="similarity">
    <text evidence="5">Belongs to the methyl-accepting chemotaxis (MCP) protein family.</text>
</comment>
<dbReference type="Gene3D" id="1.10.287.950">
    <property type="entry name" value="Methyl-accepting chemotaxis protein"/>
    <property type="match status" value="1"/>
</dbReference>